<evidence type="ECO:0000256" key="4">
    <source>
        <dbReference type="ARBA" id="ARBA00022679"/>
    </source>
</evidence>
<dbReference type="Gene3D" id="3.30.565.10">
    <property type="entry name" value="Histidine kinase-like ATPase, C-terminal domain"/>
    <property type="match status" value="1"/>
</dbReference>
<dbReference type="InterPro" id="IPR003660">
    <property type="entry name" value="HAMP_dom"/>
</dbReference>
<feature type="transmembrane region" description="Helical" evidence="9">
    <location>
        <begin position="6"/>
        <end position="25"/>
    </location>
</feature>
<evidence type="ECO:0000256" key="8">
    <source>
        <dbReference type="ARBA" id="ARBA00023136"/>
    </source>
</evidence>
<dbReference type="RefSeq" id="WP_270878711.1">
    <property type="nucleotide sequence ID" value="NZ_JAQFVF010000021.1"/>
</dbReference>
<dbReference type="Pfam" id="PF06580">
    <property type="entry name" value="His_kinase"/>
    <property type="match status" value="1"/>
</dbReference>
<keyword evidence="7 9" id="KW-1133">Transmembrane helix</keyword>
<evidence type="ECO:0000313" key="12">
    <source>
        <dbReference type="Proteomes" id="UP001596044"/>
    </source>
</evidence>
<organism evidence="11 12">
    <name type="scientific">Paenibacillus aestuarii</name>
    <dbReference type="NCBI Taxonomy" id="516965"/>
    <lineage>
        <taxon>Bacteria</taxon>
        <taxon>Bacillati</taxon>
        <taxon>Bacillota</taxon>
        <taxon>Bacilli</taxon>
        <taxon>Bacillales</taxon>
        <taxon>Paenibacillaceae</taxon>
        <taxon>Paenibacillus</taxon>
    </lineage>
</organism>
<dbReference type="EC" id="2.7.13.3" evidence="11"/>
<dbReference type="EMBL" id="JBHSMJ010000012">
    <property type="protein sequence ID" value="MFC5448872.1"/>
    <property type="molecule type" value="Genomic_DNA"/>
</dbReference>
<gene>
    <name evidence="11" type="ORF">ACFPOG_11395</name>
</gene>
<evidence type="ECO:0000256" key="5">
    <source>
        <dbReference type="ARBA" id="ARBA00022692"/>
    </source>
</evidence>
<dbReference type="Pfam" id="PF00672">
    <property type="entry name" value="HAMP"/>
    <property type="match status" value="1"/>
</dbReference>
<name>A0ABW0K781_9BACL</name>
<evidence type="ECO:0000259" key="10">
    <source>
        <dbReference type="PROSITE" id="PS50885"/>
    </source>
</evidence>
<evidence type="ECO:0000256" key="7">
    <source>
        <dbReference type="ARBA" id="ARBA00022989"/>
    </source>
</evidence>
<evidence type="ECO:0000256" key="6">
    <source>
        <dbReference type="ARBA" id="ARBA00022777"/>
    </source>
</evidence>
<keyword evidence="3" id="KW-0597">Phosphoprotein</keyword>
<keyword evidence="6 11" id="KW-0418">Kinase</keyword>
<dbReference type="Pfam" id="PF02743">
    <property type="entry name" value="dCache_1"/>
    <property type="match status" value="1"/>
</dbReference>
<dbReference type="GO" id="GO:0004673">
    <property type="term" value="F:protein histidine kinase activity"/>
    <property type="evidence" value="ECO:0007669"/>
    <property type="project" value="UniProtKB-EC"/>
</dbReference>
<keyword evidence="4 11" id="KW-0808">Transferase</keyword>
<evidence type="ECO:0000256" key="2">
    <source>
        <dbReference type="ARBA" id="ARBA00022475"/>
    </source>
</evidence>
<keyword evidence="8 9" id="KW-0472">Membrane</keyword>
<evidence type="ECO:0000313" key="11">
    <source>
        <dbReference type="EMBL" id="MFC5448872.1"/>
    </source>
</evidence>
<dbReference type="SUPFAM" id="SSF55874">
    <property type="entry name" value="ATPase domain of HSP90 chaperone/DNA topoisomerase II/histidine kinase"/>
    <property type="match status" value="1"/>
</dbReference>
<evidence type="ECO:0000256" key="9">
    <source>
        <dbReference type="SAM" id="Phobius"/>
    </source>
</evidence>
<dbReference type="Gene3D" id="3.30.450.20">
    <property type="entry name" value="PAS domain"/>
    <property type="match status" value="1"/>
</dbReference>
<protein>
    <submittedName>
        <fullName evidence="11">Sensor histidine kinase</fullName>
        <ecNumber evidence="11">2.7.13.3</ecNumber>
    </submittedName>
</protein>
<dbReference type="InterPro" id="IPR050640">
    <property type="entry name" value="Bact_2-comp_sensor_kinase"/>
</dbReference>
<dbReference type="PANTHER" id="PTHR34220">
    <property type="entry name" value="SENSOR HISTIDINE KINASE YPDA"/>
    <property type="match status" value="1"/>
</dbReference>
<dbReference type="SUPFAM" id="SSF158472">
    <property type="entry name" value="HAMP domain-like"/>
    <property type="match status" value="1"/>
</dbReference>
<evidence type="ECO:0000256" key="3">
    <source>
        <dbReference type="ARBA" id="ARBA00022553"/>
    </source>
</evidence>
<dbReference type="CDD" id="cd12912">
    <property type="entry name" value="PDC2_MCP_like"/>
    <property type="match status" value="1"/>
</dbReference>
<proteinExistence type="predicted"/>
<comment type="caution">
    <text evidence="11">The sequence shown here is derived from an EMBL/GenBank/DDBJ whole genome shotgun (WGS) entry which is preliminary data.</text>
</comment>
<feature type="transmembrane region" description="Helical" evidence="9">
    <location>
        <begin position="294"/>
        <end position="313"/>
    </location>
</feature>
<dbReference type="Proteomes" id="UP001596044">
    <property type="component" value="Unassembled WGS sequence"/>
</dbReference>
<dbReference type="Pfam" id="PF02518">
    <property type="entry name" value="HATPase_c"/>
    <property type="match status" value="1"/>
</dbReference>
<dbReference type="SMART" id="SM00304">
    <property type="entry name" value="HAMP"/>
    <property type="match status" value="1"/>
</dbReference>
<keyword evidence="12" id="KW-1185">Reference proteome</keyword>
<dbReference type="PANTHER" id="PTHR34220:SF7">
    <property type="entry name" value="SENSOR HISTIDINE KINASE YPDA"/>
    <property type="match status" value="1"/>
</dbReference>
<dbReference type="PROSITE" id="PS50885">
    <property type="entry name" value="HAMP"/>
    <property type="match status" value="1"/>
</dbReference>
<dbReference type="InterPro" id="IPR010559">
    <property type="entry name" value="Sig_transdc_His_kin_internal"/>
</dbReference>
<dbReference type="InterPro" id="IPR033479">
    <property type="entry name" value="dCache_1"/>
</dbReference>
<reference evidence="12" key="1">
    <citation type="journal article" date="2019" name="Int. J. Syst. Evol. Microbiol.">
        <title>The Global Catalogue of Microorganisms (GCM) 10K type strain sequencing project: providing services to taxonomists for standard genome sequencing and annotation.</title>
        <authorList>
            <consortium name="The Broad Institute Genomics Platform"/>
            <consortium name="The Broad Institute Genome Sequencing Center for Infectious Disease"/>
            <person name="Wu L."/>
            <person name="Ma J."/>
        </authorList>
    </citation>
    <scope>NUCLEOTIDE SEQUENCE [LARGE SCALE GENOMIC DNA]</scope>
    <source>
        <strain evidence="12">KACC 11904</strain>
    </source>
</reference>
<comment type="subcellular location">
    <subcellularLocation>
        <location evidence="1">Cell membrane</location>
        <topology evidence="1">Multi-pass membrane protein</topology>
    </subcellularLocation>
</comment>
<accession>A0ABW0K781</accession>
<dbReference type="CDD" id="cd06225">
    <property type="entry name" value="HAMP"/>
    <property type="match status" value="1"/>
</dbReference>
<sequence length="597" mass="68250">MSHRMLLYFLIIIVISLSSLGFFSYTSASRELDAMAEKQLAQITGNAVHHTDLYLKDYERAIISLLSNRQVKEFVDLPSTREEYDYYMYKKLIREIGVDPLFIQSPQIASIYVISDKGNAVYYYNGVNEQSFTAEDIEAQRRYFLANTSPSGELSILNYSILTGVDSQMLTLVRRIRGLTSPELNGLLAIQMKAADLSALWKGIDLGEYGYMFITDKNGKYVYHPDTDKVGKDLPDGFRSKLEAAGDTAFFDQDEQGVDRMYMSRTSDYSGWRLVVSMPLRELRKPIMNIRTTTLIVGSFTLVLAAVLAARFGRAITKPIQVLKSGMRETEKGNWEPIPLPRRRDEIAELMMRYNVMVKRLSDAVDRVVQVELKNQEIQMERQRAQFQSLQLQINPHFMYNTLETIVCYAAVQDSEEISDIVKAMAYMLRYSVQTSLEEITVANELKHVMNYMVILQHRIDFPFEIDVAMDAKYLLHAMVRLTLQPLVENVFQHAFPDGVEDFHFIRMDGGEEDGCFWVSVEDNGCGIAPAKLLELQKKLSMNRLADGELNETGQKGGIGLLNVHRRIQMVFGDEYGLRIESEEHRGTKMKMVMPVS</sequence>
<dbReference type="InterPro" id="IPR036890">
    <property type="entry name" value="HATPase_C_sf"/>
</dbReference>
<dbReference type="Gene3D" id="6.10.340.10">
    <property type="match status" value="1"/>
</dbReference>
<evidence type="ECO:0000256" key="1">
    <source>
        <dbReference type="ARBA" id="ARBA00004651"/>
    </source>
</evidence>
<dbReference type="InterPro" id="IPR003594">
    <property type="entry name" value="HATPase_dom"/>
</dbReference>
<feature type="domain" description="HAMP" evidence="10">
    <location>
        <begin position="314"/>
        <end position="366"/>
    </location>
</feature>
<keyword evidence="5 9" id="KW-0812">Transmembrane</keyword>
<keyword evidence="2" id="KW-1003">Cell membrane</keyword>